<sequence length="103" mass="11233">MSTPMDVRGDWDLTQSNGFTVHMQIDGEDPDGTFNGRGNIDGKAGFIDLADTRATDHEITFQMGAGRYTGQFDFQGRLTGTTVDTSHPTSQATWQANKLFGSI</sequence>
<reference evidence="2" key="1">
    <citation type="journal article" date="2019" name="Int. J. Syst. Evol. Microbiol.">
        <title>The Global Catalogue of Microorganisms (GCM) 10K type strain sequencing project: providing services to taxonomists for standard genome sequencing and annotation.</title>
        <authorList>
            <consortium name="The Broad Institute Genomics Platform"/>
            <consortium name="The Broad Institute Genome Sequencing Center for Infectious Disease"/>
            <person name="Wu L."/>
            <person name="Ma J."/>
        </authorList>
    </citation>
    <scope>NUCLEOTIDE SEQUENCE [LARGE SCALE GENOMIC DNA]</scope>
    <source>
        <strain evidence="2">CGMCC 1.12859</strain>
    </source>
</reference>
<dbReference type="EMBL" id="JBHTAJ010000005">
    <property type="protein sequence ID" value="MFC7178653.1"/>
    <property type="molecule type" value="Genomic_DNA"/>
</dbReference>
<dbReference type="RefSeq" id="WP_345709297.1">
    <property type="nucleotide sequence ID" value="NZ_BAABKV010000001.1"/>
</dbReference>
<keyword evidence="2" id="KW-1185">Reference proteome</keyword>
<comment type="caution">
    <text evidence="1">The sequence shown here is derived from an EMBL/GenBank/DDBJ whole genome shotgun (WGS) entry which is preliminary data.</text>
</comment>
<gene>
    <name evidence="1" type="ORF">ACFQMG_03625</name>
</gene>
<evidence type="ECO:0000313" key="2">
    <source>
        <dbReference type="Proteomes" id="UP001596435"/>
    </source>
</evidence>
<organism evidence="1 2">
    <name type="scientific">Kitasatospora paranensis</name>
    <dbReference type="NCBI Taxonomy" id="258053"/>
    <lineage>
        <taxon>Bacteria</taxon>
        <taxon>Bacillati</taxon>
        <taxon>Actinomycetota</taxon>
        <taxon>Actinomycetes</taxon>
        <taxon>Kitasatosporales</taxon>
        <taxon>Streptomycetaceae</taxon>
        <taxon>Kitasatospora</taxon>
    </lineage>
</organism>
<name>A0ABW2FN49_9ACTN</name>
<protein>
    <submittedName>
        <fullName evidence="1">Uncharacterized protein</fullName>
    </submittedName>
</protein>
<evidence type="ECO:0000313" key="1">
    <source>
        <dbReference type="EMBL" id="MFC7178653.1"/>
    </source>
</evidence>
<dbReference type="Proteomes" id="UP001596435">
    <property type="component" value="Unassembled WGS sequence"/>
</dbReference>
<accession>A0ABW2FN49</accession>
<proteinExistence type="predicted"/>